<dbReference type="RefSeq" id="WP_245715495.1">
    <property type="nucleotide sequence ID" value="NZ_FNCY01000005.1"/>
</dbReference>
<dbReference type="Gene3D" id="2.60.40.1190">
    <property type="match status" value="1"/>
</dbReference>
<dbReference type="CDD" id="cd09627">
    <property type="entry name" value="DOMON_murB_like"/>
    <property type="match status" value="1"/>
</dbReference>
<organism evidence="1 2">
    <name type="scientific">Propionivibrio dicarboxylicus</name>
    <dbReference type="NCBI Taxonomy" id="83767"/>
    <lineage>
        <taxon>Bacteria</taxon>
        <taxon>Pseudomonadati</taxon>
        <taxon>Pseudomonadota</taxon>
        <taxon>Betaproteobacteria</taxon>
        <taxon>Rhodocyclales</taxon>
        <taxon>Rhodocyclaceae</taxon>
        <taxon>Propionivibrio</taxon>
    </lineage>
</organism>
<keyword evidence="2" id="KW-1185">Reference proteome</keyword>
<proteinExistence type="predicted"/>
<dbReference type="EMBL" id="FNCY01000005">
    <property type="protein sequence ID" value="SDH33815.1"/>
    <property type="molecule type" value="Genomic_DNA"/>
</dbReference>
<dbReference type="Proteomes" id="UP000198607">
    <property type="component" value="Unassembled WGS sequence"/>
</dbReference>
<evidence type="ECO:0000313" key="1">
    <source>
        <dbReference type="EMBL" id="SDH33815.1"/>
    </source>
</evidence>
<accession>A0A1G8BKS8</accession>
<evidence type="ECO:0000313" key="2">
    <source>
        <dbReference type="Proteomes" id="UP000198607"/>
    </source>
</evidence>
<evidence type="ECO:0008006" key="3">
    <source>
        <dbReference type="Google" id="ProtNLM"/>
    </source>
</evidence>
<reference evidence="1 2" key="1">
    <citation type="submission" date="2016-10" db="EMBL/GenBank/DDBJ databases">
        <authorList>
            <person name="de Groot N.N."/>
        </authorList>
    </citation>
    <scope>NUCLEOTIDE SEQUENCE [LARGE SCALE GENOMIC DNA]</scope>
    <source>
        <strain evidence="1 2">DSM 5885</strain>
    </source>
</reference>
<protein>
    <recommendedName>
        <fullName evidence="3">DOMON-like domain-containing protein</fullName>
    </recommendedName>
</protein>
<dbReference type="AlphaFoldDB" id="A0A1G8BKS8"/>
<sequence>MHPTVHHLPLGTHPTTPAPMVGSLDVVVTRRADALELRYCLRGDIARLRVPGHESPERRDGLWEHTCFEAFIAVAGQSAYREFNFSPAGHWAVYDFSATRQPAATPVTTAPSIDSEGSAGRLELAVTLTAAHLPPDALAADLEIGLCAVIECVDMLDDALSYWALHHPGERPDFHRRDGFAFRLAAIA</sequence>
<name>A0A1G8BKS8_9RHOO</name>
<dbReference type="STRING" id="83767.SAMN05660652_01538"/>
<gene>
    <name evidence="1" type="ORF">SAMN05660652_01538</name>
</gene>